<dbReference type="PANTHER" id="PTHR21364">
    <property type="entry name" value="GENERAL ODORANT-BINDING PROTEIN 19A"/>
    <property type="match status" value="1"/>
</dbReference>
<dbReference type="InParanoid" id="A0A6P7F4L1"/>
<dbReference type="Proteomes" id="UP001652700">
    <property type="component" value="Unplaced"/>
</dbReference>
<dbReference type="KEGG" id="dvv:114325879"/>
<evidence type="ECO:0000256" key="5">
    <source>
        <dbReference type="ARBA" id="ARBA00056866"/>
    </source>
</evidence>
<sequence length="136" mass="15216">MVKRLLFCAIGLLFLKIKVQGLDPEMQELADMLHNTCVGETGASEDDINNAKTGNFADKEEFKCYIKCLMAQMACIDDDGIIDEEATIAVLPEEFRDKAAPVVRKCGTKKGKNDCENAWLTHKCYQSEAPDDYFLV</sequence>
<keyword evidence="4" id="KW-0325">Glycoprotein</keyword>
<comment type="function">
    <text evidence="5">May be a carrier protein for lipids.</text>
</comment>
<evidence type="ECO:0000313" key="9">
    <source>
        <dbReference type="RefSeq" id="XP_028129812.1"/>
    </source>
</evidence>
<keyword evidence="3" id="KW-0964">Secreted</keyword>
<evidence type="ECO:0000313" key="8">
    <source>
        <dbReference type="Proteomes" id="UP001652700"/>
    </source>
</evidence>
<protein>
    <submittedName>
        <fullName evidence="9">General odorant-binding protein 83a-like</fullName>
    </submittedName>
</protein>
<keyword evidence="8" id="KW-1185">Reference proteome</keyword>
<dbReference type="PANTHER" id="PTHR21364:SF2">
    <property type="entry name" value="GENERAL ODORANT-BINDING PROTEIN 19A"/>
    <property type="match status" value="1"/>
</dbReference>
<feature type="signal peptide" evidence="6">
    <location>
        <begin position="1"/>
        <end position="21"/>
    </location>
</feature>
<dbReference type="GO" id="GO:0005576">
    <property type="term" value="C:extracellular region"/>
    <property type="evidence" value="ECO:0007669"/>
    <property type="project" value="UniProtKB-SubCell"/>
</dbReference>
<gene>
    <name evidence="9" type="primary">LOC114325879</name>
</gene>
<evidence type="ECO:0000313" key="7">
    <source>
        <dbReference type="EnsemblMetazoa" id="XP_028129812.1"/>
    </source>
</evidence>
<dbReference type="Gene3D" id="1.10.238.20">
    <property type="entry name" value="Pheromone/general odorant binding protein domain"/>
    <property type="match status" value="1"/>
</dbReference>
<dbReference type="OrthoDB" id="5978988at2759"/>
<proteinExistence type="inferred from homology"/>
<dbReference type="SUPFAM" id="SSF47565">
    <property type="entry name" value="Insect pheromone/odorant-binding proteins"/>
    <property type="match status" value="1"/>
</dbReference>
<reference evidence="9" key="1">
    <citation type="submission" date="2025-04" db="UniProtKB">
        <authorList>
            <consortium name="RefSeq"/>
        </authorList>
    </citation>
    <scope>IDENTIFICATION</scope>
    <source>
        <tissue evidence="9">Whole insect</tissue>
    </source>
</reference>
<dbReference type="AlphaFoldDB" id="A0A6P7F4L1"/>
<dbReference type="InterPro" id="IPR036728">
    <property type="entry name" value="PBP_GOBP_sf"/>
</dbReference>
<dbReference type="EnsemblMetazoa" id="XM_028274011.1">
    <property type="protein sequence ID" value="XP_028129812.1"/>
    <property type="gene ID" value="LOC114325879"/>
</dbReference>
<dbReference type="FunCoup" id="A0A6P7F4L1">
    <property type="interactions" value="75"/>
</dbReference>
<keyword evidence="6" id="KW-0732">Signal</keyword>
<dbReference type="FunFam" id="1.10.238.20:FF:000001">
    <property type="entry name" value="General odorant-binding protein lush"/>
    <property type="match status" value="1"/>
</dbReference>
<accession>A0A6P7F4L1</accession>
<dbReference type="SMART" id="SM00708">
    <property type="entry name" value="PhBP"/>
    <property type="match status" value="1"/>
</dbReference>
<comment type="subcellular location">
    <subcellularLocation>
        <location evidence="1">Secreted</location>
    </subcellularLocation>
</comment>
<reference evidence="7" key="2">
    <citation type="submission" date="2025-05" db="UniProtKB">
        <authorList>
            <consortium name="EnsemblMetazoa"/>
        </authorList>
    </citation>
    <scope>IDENTIFICATION</scope>
</reference>
<evidence type="ECO:0000256" key="1">
    <source>
        <dbReference type="ARBA" id="ARBA00004613"/>
    </source>
</evidence>
<dbReference type="GO" id="GO:0007608">
    <property type="term" value="P:sensory perception of smell"/>
    <property type="evidence" value="ECO:0007669"/>
    <property type="project" value="UniProtKB-ARBA"/>
</dbReference>
<dbReference type="Pfam" id="PF01395">
    <property type="entry name" value="PBP_GOBP"/>
    <property type="match status" value="1"/>
</dbReference>
<dbReference type="GeneID" id="114325879"/>
<evidence type="ECO:0000256" key="2">
    <source>
        <dbReference type="ARBA" id="ARBA00008098"/>
    </source>
</evidence>
<evidence type="ECO:0000256" key="3">
    <source>
        <dbReference type="ARBA" id="ARBA00022525"/>
    </source>
</evidence>
<feature type="chain" id="PRO_5028470507" evidence="6">
    <location>
        <begin position="22"/>
        <end position="136"/>
    </location>
</feature>
<dbReference type="GO" id="GO:0005549">
    <property type="term" value="F:odorant binding"/>
    <property type="evidence" value="ECO:0007669"/>
    <property type="project" value="InterPro"/>
</dbReference>
<dbReference type="InterPro" id="IPR006170">
    <property type="entry name" value="PBP/GOBP"/>
</dbReference>
<evidence type="ECO:0000256" key="4">
    <source>
        <dbReference type="ARBA" id="ARBA00023180"/>
    </source>
</evidence>
<dbReference type="CDD" id="cd23992">
    <property type="entry name" value="PBP_GOBP"/>
    <property type="match status" value="1"/>
</dbReference>
<dbReference type="RefSeq" id="XP_028129812.1">
    <property type="nucleotide sequence ID" value="XM_028274011.1"/>
</dbReference>
<organism evidence="9">
    <name type="scientific">Diabrotica virgifera virgifera</name>
    <name type="common">western corn rootworm</name>
    <dbReference type="NCBI Taxonomy" id="50390"/>
    <lineage>
        <taxon>Eukaryota</taxon>
        <taxon>Metazoa</taxon>
        <taxon>Ecdysozoa</taxon>
        <taxon>Arthropoda</taxon>
        <taxon>Hexapoda</taxon>
        <taxon>Insecta</taxon>
        <taxon>Pterygota</taxon>
        <taxon>Neoptera</taxon>
        <taxon>Endopterygota</taxon>
        <taxon>Coleoptera</taxon>
        <taxon>Polyphaga</taxon>
        <taxon>Cucujiformia</taxon>
        <taxon>Chrysomeloidea</taxon>
        <taxon>Chrysomelidae</taxon>
        <taxon>Galerucinae</taxon>
        <taxon>Diabroticina</taxon>
        <taxon>Diabroticites</taxon>
        <taxon>Diabrotica</taxon>
    </lineage>
</organism>
<evidence type="ECO:0000256" key="6">
    <source>
        <dbReference type="SAM" id="SignalP"/>
    </source>
</evidence>
<comment type="similarity">
    <text evidence="2">Belongs to the PBP/GOBP family.</text>
</comment>
<name>A0A6P7F4L1_DIAVI</name>